<name>A0AA38NYR2_9AGAR</name>
<evidence type="ECO:0000313" key="3">
    <source>
        <dbReference type="Proteomes" id="UP001163846"/>
    </source>
</evidence>
<sequence length="595" mass="64615">MSRTGTITPSSAPPNPGRSSFSTNVAFQGAPGGIAPSTSHLGSSSTYRGAERASEYVESAPNQASHYWYRSDRGGVPHPSLHNPILAKPRSAAMQSTAPRQFDPTMGPQSSSAAQNIRAALPSESSFQEAHMRDVPSKSLPGGSLAAGTSTTPHSTSTSTYRGMERVSHRPEDIPSHASHMYRPDQGEASRARQGNTWSMATPPEVPGRLGPAIELHSSPPAEIHRQRSGTITASSAPPNLPPGSSSANMAFQPAQMGSVPGWKSDILVAGAPPSHHSRPSSSTQGAERSVGHEEDIPRVELLREGYKKKGLERERTPETKETKKQEVYQTTPNSNHSNSYAPALPPGEKYAVKKANKYLKVDLKHTRMLPVEEFAKCALNLDVNEDNFQITGPVEAAFTEYLDVVKSAKNEKDKRVYPALVNLLNTLPNDKVKFYCQDHHEVRGSLVGQIPDVGGIYKELAADQDVRFIPHTDGQAVLWSHMVMIVENKIEKGRMVIPEFDIEAKMAAQEAKVGDKRPLGKETGPEGPPTKTSRKGLDIPEIKTSSSSYEYPMGLGPEGIEEAPDRKTPGGTRTQCMGYSRDVMCWGVLKYPFI</sequence>
<proteinExistence type="predicted"/>
<feature type="compositionally biased region" description="Polar residues" evidence="1">
    <location>
        <begin position="36"/>
        <end position="47"/>
    </location>
</feature>
<feature type="compositionally biased region" description="Polar residues" evidence="1">
    <location>
        <begin position="1"/>
        <end position="10"/>
    </location>
</feature>
<gene>
    <name evidence="2" type="ORF">F5878DRAFT_633889</name>
</gene>
<feature type="compositionally biased region" description="Basic and acidic residues" evidence="1">
    <location>
        <begin position="290"/>
        <end position="327"/>
    </location>
</feature>
<organism evidence="2 3">
    <name type="scientific">Lentinula raphanica</name>
    <dbReference type="NCBI Taxonomy" id="153919"/>
    <lineage>
        <taxon>Eukaryota</taxon>
        <taxon>Fungi</taxon>
        <taxon>Dikarya</taxon>
        <taxon>Basidiomycota</taxon>
        <taxon>Agaricomycotina</taxon>
        <taxon>Agaricomycetes</taxon>
        <taxon>Agaricomycetidae</taxon>
        <taxon>Agaricales</taxon>
        <taxon>Marasmiineae</taxon>
        <taxon>Omphalotaceae</taxon>
        <taxon>Lentinula</taxon>
    </lineage>
</organism>
<evidence type="ECO:0000313" key="2">
    <source>
        <dbReference type="EMBL" id="KAJ3832933.1"/>
    </source>
</evidence>
<comment type="caution">
    <text evidence="2">The sequence shown here is derived from an EMBL/GenBank/DDBJ whole genome shotgun (WGS) entry which is preliminary data.</text>
</comment>
<feature type="compositionally biased region" description="Polar residues" evidence="1">
    <location>
        <begin position="328"/>
        <end position="341"/>
    </location>
</feature>
<feature type="region of interest" description="Disordered" evidence="1">
    <location>
        <begin position="90"/>
        <end position="194"/>
    </location>
</feature>
<reference evidence="2" key="1">
    <citation type="submission" date="2022-08" db="EMBL/GenBank/DDBJ databases">
        <authorList>
            <consortium name="DOE Joint Genome Institute"/>
            <person name="Min B."/>
            <person name="Riley R."/>
            <person name="Sierra-Patev S."/>
            <person name="Naranjo-Ortiz M."/>
            <person name="Looney B."/>
            <person name="Konkel Z."/>
            <person name="Slot J.C."/>
            <person name="Sakamoto Y."/>
            <person name="Steenwyk J.L."/>
            <person name="Rokas A."/>
            <person name="Carro J."/>
            <person name="Camarero S."/>
            <person name="Ferreira P."/>
            <person name="Molpeceres G."/>
            <person name="Ruiz-Duenas F.J."/>
            <person name="Serrano A."/>
            <person name="Henrissat B."/>
            <person name="Drula E."/>
            <person name="Hughes K.W."/>
            <person name="Mata J.L."/>
            <person name="Ishikawa N.K."/>
            <person name="Vargas-Isla R."/>
            <person name="Ushijima S."/>
            <person name="Smith C.A."/>
            <person name="Ahrendt S."/>
            <person name="Andreopoulos W."/>
            <person name="He G."/>
            <person name="Labutti K."/>
            <person name="Lipzen A."/>
            <person name="Ng V."/>
            <person name="Sandor L."/>
            <person name="Barry K."/>
            <person name="Martinez A.T."/>
            <person name="Xiao Y."/>
            <person name="Gibbons J.G."/>
            <person name="Terashima K."/>
            <person name="Hibbett D.S."/>
            <person name="Grigoriev I.V."/>
        </authorList>
    </citation>
    <scope>NUCLEOTIDE SEQUENCE</scope>
    <source>
        <strain evidence="2">TFB9207</strain>
    </source>
</reference>
<keyword evidence="3" id="KW-1185">Reference proteome</keyword>
<feature type="compositionally biased region" description="Basic and acidic residues" evidence="1">
    <location>
        <begin position="513"/>
        <end position="525"/>
    </location>
</feature>
<feature type="compositionally biased region" description="Low complexity" evidence="1">
    <location>
        <begin position="149"/>
        <end position="160"/>
    </location>
</feature>
<feature type="region of interest" description="Disordered" evidence="1">
    <location>
        <begin position="230"/>
        <end position="249"/>
    </location>
</feature>
<accession>A0AA38NYR2</accession>
<feature type="region of interest" description="Disordered" evidence="1">
    <location>
        <begin position="512"/>
        <end position="575"/>
    </location>
</feature>
<feature type="region of interest" description="Disordered" evidence="1">
    <location>
        <begin position="1"/>
        <end position="62"/>
    </location>
</feature>
<dbReference type="AlphaFoldDB" id="A0AA38NYR2"/>
<dbReference type="Proteomes" id="UP001163846">
    <property type="component" value="Unassembled WGS sequence"/>
</dbReference>
<protein>
    <submittedName>
        <fullName evidence="2">Uncharacterized protein</fullName>
    </submittedName>
</protein>
<feature type="compositionally biased region" description="Polar residues" evidence="1">
    <location>
        <begin position="17"/>
        <end position="26"/>
    </location>
</feature>
<dbReference type="EMBL" id="MU806813">
    <property type="protein sequence ID" value="KAJ3832933.1"/>
    <property type="molecule type" value="Genomic_DNA"/>
</dbReference>
<evidence type="ECO:0000256" key="1">
    <source>
        <dbReference type="SAM" id="MobiDB-lite"/>
    </source>
</evidence>
<feature type="region of interest" description="Disordered" evidence="1">
    <location>
        <begin position="270"/>
        <end position="346"/>
    </location>
</feature>
<feature type="compositionally biased region" description="Basic and acidic residues" evidence="1">
    <location>
        <begin position="163"/>
        <end position="175"/>
    </location>
</feature>
<feature type="compositionally biased region" description="Basic and acidic residues" evidence="1">
    <location>
        <begin position="182"/>
        <end position="191"/>
    </location>
</feature>